<organism evidence="4 5">
    <name type="scientific">Popillia japonica</name>
    <name type="common">Japanese beetle</name>
    <dbReference type="NCBI Taxonomy" id="7064"/>
    <lineage>
        <taxon>Eukaryota</taxon>
        <taxon>Metazoa</taxon>
        <taxon>Ecdysozoa</taxon>
        <taxon>Arthropoda</taxon>
        <taxon>Hexapoda</taxon>
        <taxon>Insecta</taxon>
        <taxon>Pterygota</taxon>
        <taxon>Neoptera</taxon>
        <taxon>Endopterygota</taxon>
        <taxon>Coleoptera</taxon>
        <taxon>Polyphaga</taxon>
        <taxon>Scarabaeiformia</taxon>
        <taxon>Scarabaeidae</taxon>
        <taxon>Rutelinae</taxon>
        <taxon>Popillia</taxon>
    </lineage>
</organism>
<evidence type="ECO:0000256" key="2">
    <source>
        <dbReference type="SAM" id="Phobius"/>
    </source>
</evidence>
<dbReference type="Proteomes" id="UP001458880">
    <property type="component" value="Unassembled WGS sequence"/>
</dbReference>
<reference evidence="4 5" key="1">
    <citation type="journal article" date="2024" name="BMC Genomics">
        <title>De novo assembly and annotation of Popillia japonica's genome with initial clues to its potential as an invasive pest.</title>
        <authorList>
            <person name="Cucini C."/>
            <person name="Boschi S."/>
            <person name="Funari R."/>
            <person name="Cardaioli E."/>
            <person name="Iannotti N."/>
            <person name="Marturano G."/>
            <person name="Paoli F."/>
            <person name="Bruttini M."/>
            <person name="Carapelli A."/>
            <person name="Frati F."/>
            <person name="Nardi F."/>
        </authorList>
    </citation>
    <scope>NUCLEOTIDE SEQUENCE [LARGE SCALE GENOMIC DNA]</scope>
    <source>
        <strain evidence="4">DMR45628</strain>
    </source>
</reference>
<dbReference type="PROSITE" id="PS50850">
    <property type="entry name" value="MFS"/>
    <property type="match status" value="1"/>
</dbReference>
<dbReference type="InterPro" id="IPR020846">
    <property type="entry name" value="MFS_dom"/>
</dbReference>
<name>A0AAW1N176_POPJA</name>
<feature type="transmembrane region" description="Helical" evidence="2">
    <location>
        <begin position="698"/>
        <end position="719"/>
    </location>
</feature>
<evidence type="ECO:0000256" key="1">
    <source>
        <dbReference type="ARBA" id="ARBA00004141"/>
    </source>
</evidence>
<feature type="transmembrane region" description="Helical" evidence="2">
    <location>
        <begin position="443"/>
        <end position="466"/>
    </location>
</feature>
<dbReference type="SUPFAM" id="SSF103473">
    <property type="entry name" value="MFS general substrate transporter"/>
    <property type="match status" value="2"/>
</dbReference>
<feature type="transmembrane region" description="Helical" evidence="2">
    <location>
        <begin position="892"/>
        <end position="915"/>
    </location>
</feature>
<dbReference type="Pfam" id="PF07690">
    <property type="entry name" value="MFS_1"/>
    <property type="match status" value="2"/>
</dbReference>
<keyword evidence="2" id="KW-1133">Transmembrane helix</keyword>
<feature type="transmembrane region" description="Helical" evidence="2">
    <location>
        <begin position="420"/>
        <end position="437"/>
    </location>
</feature>
<dbReference type="EMBL" id="JASPKY010000017">
    <property type="protein sequence ID" value="KAK9752914.1"/>
    <property type="molecule type" value="Genomic_DNA"/>
</dbReference>
<feature type="transmembrane region" description="Helical" evidence="2">
    <location>
        <begin position="834"/>
        <end position="853"/>
    </location>
</feature>
<evidence type="ECO:0000313" key="4">
    <source>
        <dbReference type="EMBL" id="KAK9752914.1"/>
    </source>
</evidence>
<feature type="transmembrane region" description="Helical" evidence="2">
    <location>
        <begin position="623"/>
        <end position="643"/>
    </location>
</feature>
<gene>
    <name evidence="4" type="ORF">QE152_g3909</name>
</gene>
<feature type="transmembrane region" description="Helical" evidence="2">
    <location>
        <begin position="478"/>
        <end position="502"/>
    </location>
</feature>
<dbReference type="GO" id="GO:0008028">
    <property type="term" value="F:monocarboxylic acid transmembrane transporter activity"/>
    <property type="evidence" value="ECO:0007669"/>
    <property type="project" value="TreeGrafter"/>
</dbReference>
<feature type="transmembrane region" description="Helical" evidence="2">
    <location>
        <begin position="508"/>
        <end position="529"/>
    </location>
</feature>
<feature type="transmembrane region" description="Helical" evidence="2">
    <location>
        <begin position="921"/>
        <end position="944"/>
    </location>
</feature>
<keyword evidence="5" id="KW-1185">Reference proteome</keyword>
<feature type="transmembrane region" description="Helical" evidence="2">
    <location>
        <begin position="550"/>
        <end position="573"/>
    </location>
</feature>
<dbReference type="PANTHER" id="PTHR11360">
    <property type="entry name" value="MONOCARBOXYLATE TRANSPORTER"/>
    <property type="match status" value="1"/>
</dbReference>
<evidence type="ECO:0000313" key="5">
    <source>
        <dbReference type="Proteomes" id="UP001458880"/>
    </source>
</evidence>
<sequence length="946" mass="105538">MYFSSGLTLSYHEIFFLDTIACLLVTIEEEDISALLPPREKFVVVFFFVVVSLTSNGSSTEMSGNIVKKKLVAPDGGWGWAIAAAFGIYFCILFSLLPSFGLIYKDEFKRLGFTGKQSSFIISTNGGLSMLCGLINGSLLTKFGTRKVSICSSILQITGLLTTAYATTFTHFMISYGIITSLGNGMGMSSYSLALNTYFVKRRTKITGYITSIYGIGTILAPQLASYLIENFTVKDAMLIITAICGHTMVAALLLQPVRWHMKTEDVVIEKEVEANEDTSLFQEEIEENEEVKGVCNDIGSIHASMSCLDIHKSSQNNNHISNGKNVPADESVFSRASKAIVKIFDLRLLTDPIFTNILVGLSIDFFVEYTFIWLIPFTLMEGSLSVAQTATFMSVYAIADILFRFLAPFLGTIVRQPNRVMYIISLVFVVVTRSFLIFLTDYILLLIVAAGIGAFRGMRLVYWSLVIPEYTPTERLAAAFGLLFTLNGLCLLIGGVVLGALRDMSGNYNSSIVLLNLITFTTITIWTIEMLCKKIKSEFKIICQRRWNWTIIVSYCLYLAFLMALLPAFGIIWDVERHTLDFGVSDYTIMNINAIFSIFCGLLALIVLNTMNSPKVSTYGSFLIISALFTMIYATTFIHFVVSYGVTETYNKENVHAFMFPNKITAFTSALYGVGASMYKDLISDYTNDFLLSDNNVIVVTIFGNIVATMTFLQPVLASMDDIYDENSKPRNHKTLDKDELIPQSFRSKTYKCLNKIFSLSLLSDGTFVTITIGLAIGFFIEFAYIFMIPYALIETGFAVGEIATFLAVYLTAEMWFRLLAPYIASLFGQMNYYMYLTCSIFLFVVRIFIAAAADYNVILTFAVILGALKGLQNVYWSLVIPEYTTMNKLAASFGWLFIFNGLCIYLLIPLFSLLYVYESSWLCVMFLNCLTILTTGIIGIGIGA</sequence>
<feature type="transmembrane region" description="Helical" evidence="2">
    <location>
        <begin position="78"/>
        <end position="104"/>
    </location>
</feature>
<feature type="transmembrane region" description="Helical" evidence="2">
    <location>
        <begin position="758"/>
        <end position="782"/>
    </location>
</feature>
<dbReference type="InterPro" id="IPR036259">
    <property type="entry name" value="MFS_trans_sf"/>
</dbReference>
<keyword evidence="2" id="KW-0812">Transmembrane</keyword>
<feature type="transmembrane region" description="Helical" evidence="2">
    <location>
        <begin position="237"/>
        <end position="255"/>
    </location>
</feature>
<feature type="transmembrane region" description="Helical" evidence="2">
    <location>
        <begin position="859"/>
        <end position="880"/>
    </location>
</feature>
<feature type="transmembrane region" description="Helical" evidence="2">
    <location>
        <begin position="206"/>
        <end position="225"/>
    </location>
</feature>
<comment type="caution">
    <text evidence="4">The sequence shown here is derived from an EMBL/GenBank/DDBJ whole genome shotgun (WGS) entry which is preliminary data.</text>
</comment>
<dbReference type="InterPro" id="IPR011701">
    <property type="entry name" value="MFS"/>
</dbReference>
<accession>A0AAW1N176</accession>
<feature type="domain" description="Major facilitator superfamily (MFS) profile" evidence="3">
    <location>
        <begin position="80"/>
        <end position="537"/>
    </location>
</feature>
<feature type="transmembrane region" description="Helical" evidence="2">
    <location>
        <begin position="788"/>
        <end position="813"/>
    </location>
</feature>
<feature type="transmembrane region" description="Helical" evidence="2">
    <location>
        <begin position="593"/>
        <end position="611"/>
    </location>
</feature>
<feature type="transmembrane region" description="Helical" evidence="2">
    <location>
        <begin position="354"/>
        <end position="376"/>
    </location>
</feature>
<dbReference type="PANTHER" id="PTHR11360:SF237">
    <property type="entry name" value="MONOCARBOXYLATE TRANSPORTER 12-B-LIKE PROTEIN"/>
    <property type="match status" value="1"/>
</dbReference>
<keyword evidence="2" id="KW-0472">Membrane</keyword>
<evidence type="ECO:0000259" key="3">
    <source>
        <dbReference type="PROSITE" id="PS50850"/>
    </source>
</evidence>
<comment type="subcellular location">
    <subcellularLocation>
        <location evidence="1">Membrane</location>
        <topology evidence="1">Multi-pass membrane protein</topology>
    </subcellularLocation>
</comment>
<proteinExistence type="predicted"/>
<dbReference type="AlphaFoldDB" id="A0AAW1N176"/>
<feature type="transmembrane region" description="Helical" evidence="2">
    <location>
        <begin position="388"/>
        <end position="408"/>
    </location>
</feature>
<dbReference type="InterPro" id="IPR050327">
    <property type="entry name" value="Proton-linked_MCT"/>
</dbReference>
<feature type="transmembrane region" description="Helical" evidence="2">
    <location>
        <begin position="148"/>
        <end position="167"/>
    </location>
</feature>
<protein>
    <submittedName>
        <fullName evidence="4">Major Facilitator Superfamily</fullName>
    </submittedName>
</protein>
<feature type="transmembrane region" description="Helical" evidence="2">
    <location>
        <begin position="42"/>
        <end position="58"/>
    </location>
</feature>
<dbReference type="GO" id="GO:0016020">
    <property type="term" value="C:membrane"/>
    <property type="evidence" value="ECO:0007669"/>
    <property type="project" value="UniProtKB-SubCell"/>
</dbReference>
<dbReference type="Gene3D" id="1.20.1250.20">
    <property type="entry name" value="MFS general substrate transporter like domains"/>
    <property type="match status" value="1"/>
</dbReference>
<feature type="transmembrane region" description="Helical" evidence="2">
    <location>
        <begin position="173"/>
        <end position="194"/>
    </location>
</feature>